<dbReference type="Pfam" id="PF07980">
    <property type="entry name" value="SusD_RagB"/>
    <property type="match status" value="1"/>
</dbReference>
<feature type="signal peptide" evidence="6">
    <location>
        <begin position="1"/>
        <end position="17"/>
    </location>
</feature>
<comment type="similarity">
    <text evidence="2">Belongs to the SusD family.</text>
</comment>
<dbReference type="RefSeq" id="WP_273627980.1">
    <property type="nucleotide sequence ID" value="NZ_CP117167.1"/>
</dbReference>
<protein>
    <submittedName>
        <fullName evidence="9">RagB/SusD family nutrient uptake outer membrane protein</fullName>
    </submittedName>
</protein>
<evidence type="ECO:0000313" key="9">
    <source>
        <dbReference type="EMBL" id="WCT09885.1"/>
    </source>
</evidence>
<proteinExistence type="inferred from homology"/>
<evidence type="ECO:0000256" key="6">
    <source>
        <dbReference type="SAM" id="SignalP"/>
    </source>
</evidence>
<feature type="domain" description="SusD-like N-terminal" evidence="8">
    <location>
        <begin position="95"/>
        <end position="223"/>
    </location>
</feature>
<dbReference type="InterPro" id="IPR033985">
    <property type="entry name" value="SusD-like_N"/>
</dbReference>
<keyword evidence="3 6" id="KW-0732">Signal</keyword>
<keyword evidence="10" id="KW-1185">Reference proteome</keyword>
<keyword evidence="5" id="KW-0998">Cell outer membrane</keyword>
<dbReference type="SUPFAM" id="SSF48452">
    <property type="entry name" value="TPR-like"/>
    <property type="match status" value="1"/>
</dbReference>
<dbReference type="InterPro" id="IPR011990">
    <property type="entry name" value="TPR-like_helical_dom_sf"/>
</dbReference>
<evidence type="ECO:0000256" key="5">
    <source>
        <dbReference type="ARBA" id="ARBA00023237"/>
    </source>
</evidence>
<feature type="domain" description="RagB/SusD" evidence="7">
    <location>
        <begin position="330"/>
        <end position="493"/>
    </location>
</feature>
<dbReference type="PROSITE" id="PS51257">
    <property type="entry name" value="PROKAR_LIPOPROTEIN"/>
    <property type="match status" value="1"/>
</dbReference>
<evidence type="ECO:0000256" key="1">
    <source>
        <dbReference type="ARBA" id="ARBA00004442"/>
    </source>
</evidence>
<organism evidence="9 10">
    <name type="scientific">Mucilaginibacter jinjuensis</name>
    <dbReference type="NCBI Taxonomy" id="1176721"/>
    <lineage>
        <taxon>Bacteria</taxon>
        <taxon>Pseudomonadati</taxon>
        <taxon>Bacteroidota</taxon>
        <taxon>Sphingobacteriia</taxon>
        <taxon>Sphingobacteriales</taxon>
        <taxon>Sphingobacteriaceae</taxon>
        <taxon>Mucilaginibacter</taxon>
    </lineage>
</organism>
<keyword evidence="4" id="KW-0472">Membrane</keyword>
<dbReference type="Pfam" id="PF14322">
    <property type="entry name" value="SusD-like_3"/>
    <property type="match status" value="1"/>
</dbReference>
<dbReference type="EMBL" id="CP117167">
    <property type="protein sequence ID" value="WCT09885.1"/>
    <property type="molecule type" value="Genomic_DNA"/>
</dbReference>
<evidence type="ECO:0000259" key="8">
    <source>
        <dbReference type="Pfam" id="PF14322"/>
    </source>
</evidence>
<evidence type="ECO:0000256" key="4">
    <source>
        <dbReference type="ARBA" id="ARBA00023136"/>
    </source>
</evidence>
<dbReference type="Gene3D" id="1.25.40.390">
    <property type="match status" value="1"/>
</dbReference>
<name>A0ABY7T0C0_9SPHI</name>
<feature type="chain" id="PRO_5046801439" evidence="6">
    <location>
        <begin position="18"/>
        <end position="493"/>
    </location>
</feature>
<evidence type="ECO:0000256" key="3">
    <source>
        <dbReference type="ARBA" id="ARBA00022729"/>
    </source>
</evidence>
<gene>
    <name evidence="9" type="ORF">PQO05_14215</name>
</gene>
<evidence type="ECO:0000259" key="7">
    <source>
        <dbReference type="Pfam" id="PF07980"/>
    </source>
</evidence>
<evidence type="ECO:0000256" key="2">
    <source>
        <dbReference type="ARBA" id="ARBA00006275"/>
    </source>
</evidence>
<accession>A0ABY7T0C0</accession>
<reference evidence="9 10" key="1">
    <citation type="submission" date="2023-02" db="EMBL/GenBank/DDBJ databases">
        <title>Genome sequence of Mucilaginibacter jinjuensis strain KACC 16571.</title>
        <authorList>
            <person name="Kim S."/>
            <person name="Heo J."/>
            <person name="Kwon S.-W."/>
        </authorList>
    </citation>
    <scope>NUCLEOTIDE SEQUENCE [LARGE SCALE GENOMIC DNA]</scope>
    <source>
        <strain evidence="9 10">KACC 16571</strain>
    </source>
</reference>
<evidence type="ECO:0000313" key="10">
    <source>
        <dbReference type="Proteomes" id="UP001216139"/>
    </source>
</evidence>
<dbReference type="Proteomes" id="UP001216139">
    <property type="component" value="Chromosome"/>
</dbReference>
<dbReference type="InterPro" id="IPR012944">
    <property type="entry name" value="SusD_RagB_dom"/>
</dbReference>
<dbReference type="CDD" id="cd08977">
    <property type="entry name" value="SusD"/>
    <property type="match status" value="1"/>
</dbReference>
<sequence length="493" mass="54124">MKKYILTALLLSLGVTACKKSYIELQDPTKISTTDLYADANGLNLAVTAAYGTLQDIYGKGTSGTGMYLFTDVPSDNSNALVSGAGLGDFDLFTVAPENINLTTQWQSFYRCIARCNAIIARAPAVNMTATLRDRYIGEVKFLRALSYFNAVQIWGGVPLVTTEIANIDDALSYGRASVADVYAQIEKDFTDAESVLPVTYATTDLGRATNGAAKAMLGKVYLTEGNFTKCKAKLAELLPKGSNAWGYDLLPNYADIFSTTNEMNKEIIFAVRYTKGGYGTGSPFFNWFIPNQSGSTIATVGGGSGFNSIMQDLVDAFPATDPRKAVSIGTYTTTVNKVTTNYYYTKKYTDVPANANDSNNDWIVIRYADVELMYAEAENEINGPANAISYVNDIRRRAYGNTTNDLTPAQTATQASMRLAIENERRLELNMEGHRWFDLLRTNRAITVMNASFTKYQTKNGANVIQISAPHNLLFPIPLREIQINPKLTQNP</sequence>
<comment type="subcellular location">
    <subcellularLocation>
        <location evidence="1">Cell outer membrane</location>
    </subcellularLocation>
</comment>